<comment type="caution">
    <text evidence="4">The sequence shown here is derived from an EMBL/GenBank/DDBJ whole genome shotgun (WGS) entry which is preliminary data.</text>
</comment>
<proteinExistence type="inferred from homology"/>
<dbReference type="Pfam" id="PF01547">
    <property type="entry name" value="SBP_bac_1"/>
    <property type="match status" value="1"/>
</dbReference>
<dbReference type="InterPro" id="IPR050490">
    <property type="entry name" value="Bact_solute-bd_prot1"/>
</dbReference>
<evidence type="ECO:0000256" key="1">
    <source>
        <dbReference type="ARBA" id="ARBA00004418"/>
    </source>
</evidence>
<dbReference type="PANTHER" id="PTHR43649">
    <property type="entry name" value="ARABINOSE-BINDING PROTEIN-RELATED"/>
    <property type="match status" value="1"/>
</dbReference>
<evidence type="ECO:0000313" key="5">
    <source>
        <dbReference type="Proteomes" id="UP000321058"/>
    </source>
</evidence>
<dbReference type="Gene3D" id="3.40.190.10">
    <property type="entry name" value="Periplasmic binding protein-like II"/>
    <property type="match status" value="1"/>
</dbReference>
<dbReference type="PANTHER" id="PTHR43649:SF12">
    <property type="entry name" value="DIACETYLCHITOBIOSE BINDING PROTEIN DASA"/>
    <property type="match status" value="1"/>
</dbReference>
<dbReference type="SUPFAM" id="SSF53850">
    <property type="entry name" value="Periplasmic binding protein-like II"/>
    <property type="match status" value="1"/>
</dbReference>
<organism evidence="4 5">
    <name type="scientific">Reyranella soli</name>
    <dbReference type="NCBI Taxonomy" id="1230389"/>
    <lineage>
        <taxon>Bacteria</taxon>
        <taxon>Pseudomonadati</taxon>
        <taxon>Pseudomonadota</taxon>
        <taxon>Alphaproteobacteria</taxon>
        <taxon>Hyphomicrobiales</taxon>
        <taxon>Reyranellaceae</taxon>
        <taxon>Reyranella</taxon>
    </lineage>
</organism>
<accession>A0A512N9N0</accession>
<dbReference type="RefSeq" id="WP_147149773.1">
    <property type="nucleotide sequence ID" value="NZ_BKAJ01000044.1"/>
</dbReference>
<comment type="similarity">
    <text evidence="2">Belongs to the bacterial solute-binding protein 1 family.</text>
</comment>
<evidence type="ECO:0000256" key="3">
    <source>
        <dbReference type="ARBA" id="ARBA00022764"/>
    </source>
</evidence>
<name>A0A512N9N0_9HYPH</name>
<protein>
    <recommendedName>
        <fullName evidence="6">Sugar ABC transporter substrate-binding protein</fullName>
    </recommendedName>
</protein>
<reference evidence="4 5" key="1">
    <citation type="submission" date="2019-07" db="EMBL/GenBank/DDBJ databases">
        <title>Whole genome shotgun sequence of Reyranella soli NBRC 108950.</title>
        <authorList>
            <person name="Hosoyama A."/>
            <person name="Uohara A."/>
            <person name="Ohji S."/>
            <person name="Ichikawa N."/>
        </authorList>
    </citation>
    <scope>NUCLEOTIDE SEQUENCE [LARGE SCALE GENOMIC DNA]</scope>
    <source>
        <strain evidence="4 5">NBRC 108950</strain>
    </source>
</reference>
<dbReference type="GO" id="GO:0042597">
    <property type="term" value="C:periplasmic space"/>
    <property type="evidence" value="ECO:0007669"/>
    <property type="project" value="UniProtKB-SubCell"/>
</dbReference>
<keyword evidence="3" id="KW-0574">Periplasm</keyword>
<dbReference type="PROSITE" id="PS51318">
    <property type="entry name" value="TAT"/>
    <property type="match status" value="1"/>
</dbReference>
<dbReference type="InterPro" id="IPR006059">
    <property type="entry name" value="SBP"/>
</dbReference>
<sequence length="416" mass="45766">MQRRQLLKSTAAFSAASVLGAPAIAQAPKKITFLTWNLVHLEAPLKGWIAGFTKSRPGVEVEWVDKKGPELPAYYQTQLAASTPPDVIDIQGALGLEYAAQGALLDLTPRLGAEAAVKARYEPAYLSNWVFEEKNYMVPYYVSKTLLFWNKTRFKEAGLDKPPASFDEILSAADKIKGGEKTGLLTLNFDWLYWPLMQMNGVDLLTPDLKKAAFNTPKAAEVMTKLAEATKSGAINPISWTGRWVEPNDAFATGNVGMLHAHAPAFFWIKGKGPWINGDTLGAAQMPGNWATPNSHGLGISKGSKNPDLAWDFVKYLTDMEVASAFAKIASVLTGSKEVDKASLARFQKDDPLAFQVLSTQLEHTDKMCGNWRLGNDSRIKDGFWPEFQSAMLGRKDAKTALGDAERRVSRELRRA</sequence>
<dbReference type="OrthoDB" id="2509690at2"/>
<dbReference type="CDD" id="cd13585">
    <property type="entry name" value="PBP2_TMBP_like"/>
    <property type="match status" value="1"/>
</dbReference>
<dbReference type="AlphaFoldDB" id="A0A512N9N0"/>
<keyword evidence="5" id="KW-1185">Reference proteome</keyword>
<evidence type="ECO:0000256" key="2">
    <source>
        <dbReference type="ARBA" id="ARBA00008520"/>
    </source>
</evidence>
<dbReference type="Proteomes" id="UP000321058">
    <property type="component" value="Unassembled WGS sequence"/>
</dbReference>
<dbReference type="InterPro" id="IPR006311">
    <property type="entry name" value="TAT_signal"/>
</dbReference>
<comment type="subcellular location">
    <subcellularLocation>
        <location evidence="1">Periplasm</location>
    </subcellularLocation>
</comment>
<gene>
    <name evidence="4" type="ORF">RSO01_28510</name>
</gene>
<dbReference type="EMBL" id="BKAJ01000044">
    <property type="protein sequence ID" value="GEP55685.1"/>
    <property type="molecule type" value="Genomic_DNA"/>
</dbReference>
<evidence type="ECO:0008006" key="6">
    <source>
        <dbReference type="Google" id="ProtNLM"/>
    </source>
</evidence>
<evidence type="ECO:0000313" key="4">
    <source>
        <dbReference type="EMBL" id="GEP55685.1"/>
    </source>
</evidence>